<dbReference type="InterPro" id="IPR021109">
    <property type="entry name" value="Peptidase_aspartic_dom_sf"/>
</dbReference>
<reference evidence="1 2" key="1">
    <citation type="journal article" date="2019" name="Environ. Microbiol.">
        <title>Species interactions and distinct microbial communities in high Arctic permafrost affected cryosols are associated with the CH4 and CO2 gas fluxes.</title>
        <authorList>
            <person name="Altshuler I."/>
            <person name="Hamel J."/>
            <person name="Turney S."/>
            <person name="Magnuson E."/>
            <person name="Levesque R."/>
            <person name="Greer C."/>
            <person name="Whyte L.G."/>
        </authorList>
    </citation>
    <scope>NUCLEOTIDE SEQUENCE [LARGE SCALE GENOMIC DNA]</scope>
    <source>
        <strain evidence="1 2">S5.1</strain>
    </source>
</reference>
<keyword evidence="2" id="KW-1185">Reference proteome</keyword>
<dbReference type="EMBL" id="RCZK01000004">
    <property type="protein sequence ID" value="TPG13142.1"/>
    <property type="molecule type" value="Genomic_DNA"/>
</dbReference>
<comment type="caution">
    <text evidence="1">The sequence shown here is derived from an EMBL/GenBank/DDBJ whole genome shotgun (WGS) entry which is preliminary data.</text>
</comment>
<dbReference type="Pfam" id="PF13975">
    <property type="entry name" value="gag-asp_proteas"/>
    <property type="match status" value="1"/>
</dbReference>
<sequence>MAASCGWSSGVGCRWAICWSTKGWRGRGRGGDSPGVEGASVGVIPNWESQIGSINQKTNLSRRIITALSSETAATARLAVRVAPFPILIRTANGTVPAQTAVVPTVRVGNVVTHDLPVVVSPAFGDMNVVGMNFLSRLKGWRVEDGALIPTPHRSQRASQTGVTR</sequence>
<dbReference type="CDD" id="cd05483">
    <property type="entry name" value="retropepsin_like_bacteria"/>
    <property type="match status" value="1"/>
</dbReference>
<proteinExistence type="predicted"/>
<evidence type="ECO:0000313" key="2">
    <source>
        <dbReference type="Proteomes" id="UP000318413"/>
    </source>
</evidence>
<accession>A0A502CK78</accession>
<dbReference type="InterPro" id="IPR034122">
    <property type="entry name" value="Retropepsin-like_bacterial"/>
</dbReference>
<evidence type="ECO:0000313" key="1">
    <source>
        <dbReference type="EMBL" id="TPG13142.1"/>
    </source>
</evidence>
<organism evidence="1 2">
    <name type="scientific">Sphingomonas oligophenolica</name>
    <dbReference type="NCBI Taxonomy" id="301154"/>
    <lineage>
        <taxon>Bacteria</taxon>
        <taxon>Pseudomonadati</taxon>
        <taxon>Pseudomonadota</taxon>
        <taxon>Alphaproteobacteria</taxon>
        <taxon>Sphingomonadales</taxon>
        <taxon>Sphingomonadaceae</taxon>
        <taxon>Sphingomonas</taxon>
    </lineage>
</organism>
<dbReference type="Proteomes" id="UP000318413">
    <property type="component" value="Unassembled WGS sequence"/>
</dbReference>
<dbReference type="OrthoDB" id="7595324at2"/>
<dbReference type="SUPFAM" id="SSF50630">
    <property type="entry name" value="Acid proteases"/>
    <property type="match status" value="1"/>
</dbReference>
<dbReference type="Gene3D" id="2.40.70.10">
    <property type="entry name" value="Acid Proteases"/>
    <property type="match status" value="1"/>
</dbReference>
<protein>
    <submittedName>
        <fullName evidence="1">Uncharacterized protein</fullName>
    </submittedName>
</protein>
<name>A0A502CK78_9SPHN</name>
<gene>
    <name evidence="1" type="ORF">EAH84_06985</name>
</gene>
<dbReference type="AlphaFoldDB" id="A0A502CK78"/>